<dbReference type="Gene3D" id="3.30.470.20">
    <property type="entry name" value="ATP-grasp fold, B domain"/>
    <property type="match status" value="1"/>
</dbReference>
<proteinExistence type="predicted"/>
<evidence type="ECO:0000313" key="6">
    <source>
        <dbReference type="EMBL" id="GIG87909.1"/>
    </source>
</evidence>
<gene>
    <name evidence="6" type="ORF">Pen02_28450</name>
</gene>
<dbReference type="Pfam" id="PF13535">
    <property type="entry name" value="ATP-grasp_4"/>
    <property type="match status" value="1"/>
</dbReference>
<name>A0ABQ4DZP9_9ACTN</name>
<evidence type="ECO:0000256" key="2">
    <source>
        <dbReference type="ARBA" id="ARBA00022741"/>
    </source>
</evidence>
<keyword evidence="2 4" id="KW-0547">Nucleotide-binding</keyword>
<dbReference type="SUPFAM" id="SSF56059">
    <property type="entry name" value="Glutathione synthetase ATP-binding domain-like"/>
    <property type="match status" value="1"/>
</dbReference>
<feature type="domain" description="ATP-grasp" evidence="5">
    <location>
        <begin position="107"/>
        <end position="308"/>
    </location>
</feature>
<accession>A0ABQ4DZP9</accession>
<comment type="caution">
    <text evidence="6">The sequence shown here is derived from an EMBL/GenBank/DDBJ whole genome shotgun (WGS) entry which is preliminary data.</text>
</comment>
<keyword evidence="3 4" id="KW-0067">ATP-binding</keyword>
<evidence type="ECO:0000313" key="7">
    <source>
        <dbReference type="Proteomes" id="UP000646749"/>
    </source>
</evidence>
<dbReference type="InterPro" id="IPR052032">
    <property type="entry name" value="ATP-dep_AA_Ligase"/>
</dbReference>
<sequence length="415" mass="45517">MNRSLVVVESPDFFVADMTRVAEAEQDRVYVLTKDARTTGPNVIRADVRKNPAEAMAAVRRTVGAPTAVLTAQEMFLTETAGLADALGVGHGSRETALRSRDKATMKRIWLDAEVATPRGWSFRSAQEVRDTCADLSYPLIVKPTHGYASCGVRKVDSERELLEHLQAVSMINATVIGRERPDAGIVVEEYLDGEEYSVDTVWFDGVPACDGLMSKGAAVGPYYPDRLYHIDPELPPTVAADIIRLSHDAVRALGIRSGATHTEIRLRGGVPYVLETTNRPGAGGLFYPLFQQAHGVDFARVLYHATMATSWNEFEVAVGTPTATSAAAGTHYFWYNLPHPRSGVIREIRGLAELAERQEVLRCLCYKQPGAVLYPDGLNADYFCSVLGRYQPGPADPPISEFVRSYDEALEVVL</sequence>
<dbReference type="PANTHER" id="PTHR43585:SF2">
    <property type="entry name" value="ATP-GRASP ENZYME FSQD"/>
    <property type="match status" value="1"/>
</dbReference>
<dbReference type="Proteomes" id="UP000646749">
    <property type="component" value="Unassembled WGS sequence"/>
</dbReference>
<evidence type="ECO:0000256" key="4">
    <source>
        <dbReference type="PROSITE-ProRule" id="PRU00409"/>
    </source>
</evidence>
<dbReference type="PANTHER" id="PTHR43585">
    <property type="entry name" value="FUMIPYRROLE BIOSYNTHESIS PROTEIN C"/>
    <property type="match status" value="1"/>
</dbReference>
<evidence type="ECO:0000259" key="5">
    <source>
        <dbReference type="PROSITE" id="PS50975"/>
    </source>
</evidence>
<reference evidence="6 7" key="1">
    <citation type="submission" date="2021-01" db="EMBL/GenBank/DDBJ databases">
        <title>Whole genome shotgun sequence of Plantactinospora endophytica NBRC 110450.</title>
        <authorList>
            <person name="Komaki H."/>
            <person name="Tamura T."/>
        </authorList>
    </citation>
    <scope>NUCLEOTIDE SEQUENCE [LARGE SCALE GENOMIC DNA]</scope>
    <source>
        <strain evidence="6 7">NBRC 110450</strain>
    </source>
</reference>
<dbReference type="PROSITE" id="PS50975">
    <property type="entry name" value="ATP_GRASP"/>
    <property type="match status" value="1"/>
</dbReference>
<organism evidence="6 7">
    <name type="scientific">Plantactinospora endophytica</name>
    <dbReference type="NCBI Taxonomy" id="673535"/>
    <lineage>
        <taxon>Bacteria</taxon>
        <taxon>Bacillati</taxon>
        <taxon>Actinomycetota</taxon>
        <taxon>Actinomycetes</taxon>
        <taxon>Micromonosporales</taxon>
        <taxon>Micromonosporaceae</taxon>
        <taxon>Plantactinospora</taxon>
    </lineage>
</organism>
<protein>
    <recommendedName>
        <fullName evidence="5">ATP-grasp domain-containing protein</fullName>
    </recommendedName>
</protein>
<keyword evidence="7" id="KW-1185">Reference proteome</keyword>
<evidence type="ECO:0000256" key="1">
    <source>
        <dbReference type="ARBA" id="ARBA00022598"/>
    </source>
</evidence>
<dbReference type="RefSeq" id="WP_203866441.1">
    <property type="nucleotide sequence ID" value="NZ_BONW01000013.1"/>
</dbReference>
<dbReference type="EMBL" id="BONW01000013">
    <property type="protein sequence ID" value="GIG87909.1"/>
    <property type="molecule type" value="Genomic_DNA"/>
</dbReference>
<dbReference type="InterPro" id="IPR011761">
    <property type="entry name" value="ATP-grasp"/>
</dbReference>
<evidence type="ECO:0000256" key="3">
    <source>
        <dbReference type="ARBA" id="ARBA00022840"/>
    </source>
</evidence>
<keyword evidence="1" id="KW-0436">Ligase</keyword>